<accession>A0A8B6HPF5</accession>
<name>A0A8B6HPF5_MYTGA</name>
<evidence type="ECO:0000313" key="2">
    <source>
        <dbReference type="EMBL" id="VDI82807.1"/>
    </source>
</evidence>
<gene>
    <name evidence="2" type="ORF">MGAL_10B029923</name>
</gene>
<comment type="caution">
    <text evidence="2">The sequence shown here is derived from an EMBL/GenBank/DDBJ whole genome shotgun (WGS) entry which is preliminary data.</text>
</comment>
<dbReference type="Pfam" id="PF04970">
    <property type="entry name" value="LRAT"/>
    <property type="match status" value="1"/>
</dbReference>
<reference evidence="2" key="1">
    <citation type="submission" date="2018-11" db="EMBL/GenBank/DDBJ databases">
        <authorList>
            <person name="Alioto T."/>
            <person name="Alioto T."/>
        </authorList>
    </citation>
    <scope>NUCLEOTIDE SEQUENCE</scope>
</reference>
<feature type="domain" description="LRAT" evidence="1">
    <location>
        <begin position="16"/>
        <end position="131"/>
    </location>
</feature>
<sequence>MQVEGTKIPVEDIKQLKSGLHVVYERGCGKSNIYGHHAIVGDVDQGKGKYTAYEQSPNMNGSQTGKASIKENEKIFHKNSFMDILDHGNTGISHVEAKKMAHYICYRARDGFLNKAYNLIFNNCEHFANYFVQQGNT</sequence>
<evidence type="ECO:0000313" key="3">
    <source>
        <dbReference type="Proteomes" id="UP000596742"/>
    </source>
</evidence>
<organism evidence="2 3">
    <name type="scientific">Mytilus galloprovincialis</name>
    <name type="common">Mediterranean mussel</name>
    <dbReference type="NCBI Taxonomy" id="29158"/>
    <lineage>
        <taxon>Eukaryota</taxon>
        <taxon>Metazoa</taxon>
        <taxon>Spiralia</taxon>
        <taxon>Lophotrochozoa</taxon>
        <taxon>Mollusca</taxon>
        <taxon>Bivalvia</taxon>
        <taxon>Autobranchia</taxon>
        <taxon>Pteriomorphia</taxon>
        <taxon>Mytilida</taxon>
        <taxon>Mytiloidea</taxon>
        <taxon>Mytilidae</taxon>
        <taxon>Mytilinae</taxon>
        <taxon>Mytilus</taxon>
    </lineage>
</organism>
<proteinExistence type="predicted"/>
<dbReference type="InterPro" id="IPR007053">
    <property type="entry name" value="LRAT_dom"/>
</dbReference>
<dbReference type="AlphaFoldDB" id="A0A8B6HPF5"/>
<dbReference type="EMBL" id="UYJE01010394">
    <property type="protein sequence ID" value="VDI82807.1"/>
    <property type="molecule type" value="Genomic_DNA"/>
</dbReference>
<keyword evidence="3" id="KW-1185">Reference proteome</keyword>
<dbReference type="Proteomes" id="UP000596742">
    <property type="component" value="Unassembled WGS sequence"/>
</dbReference>
<dbReference type="Gene3D" id="3.90.1720.10">
    <property type="entry name" value="endopeptidase domain like (from Nostoc punctiforme)"/>
    <property type="match status" value="1"/>
</dbReference>
<protein>
    <recommendedName>
        <fullName evidence="1">LRAT domain-containing protein</fullName>
    </recommendedName>
</protein>
<evidence type="ECO:0000259" key="1">
    <source>
        <dbReference type="Pfam" id="PF04970"/>
    </source>
</evidence>